<evidence type="ECO:0000256" key="2">
    <source>
        <dbReference type="ARBA" id="ARBA00022553"/>
    </source>
</evidence>
<evidence type="ECO:0000256" key="7">
    <source>
        <dbReference type="SAM" id="Phobius"/>
    </source>
</evidence>
<dbReference type="InterPro" id="IPR052836">
    <property type="entry name" value="PRRT_domain-containing"/>
</dbReference>
<feature type="transmembrane region" description="Helical" evidence="7">
    <location>
        <begin position="90"/>
        <end position="114"/>
    </location>
</feature>
<evidence type="ECO:0000313" key="9">
    <source>
        <dbReference type="Proteomes" id="UP000515163"/>
    </source>
</evidence>
<dbReference type="Pfam" id="PF25987">
    <property type="entry name" value="PRRT3"/>
    <property type="match status" value="1"/>
</dbReference>
<name>A0A6P8IKA3_ACTTE</name>
<evidence type="ECO:0000256" key="5">
    <source>
        <dbReference type="ARBA" id="ARBA00022989"/>
    </source>
</evidence>
<accession>A0A6P8IKA3</accession>
<evidence type="ECO:0000256" key="6">
    <source>
        <dbReference type="ARBA" id="ARBA00023136"/>
    </source>
</evidence>
<feature type="transmembrane region" description="Helical" evidence="7">
    <location>
        <begin position="208"/>
        <end position="233"/>
    </location>
</feature>
<dbReference type="InParanoid" id="A0A6P8IKA3"/>
<dbReference type="GeneID" id="116302266"/>
<evidence type="ECO:0000259" key="8">
    <source>
        <dbReference type="Pfam" id="PF25987"/>
    </source>
</evidence>
<dbReference type="AlphaFoldDB" id="A0A6P8IKA3"/>
<feature type="transmembrane region" description="Helical" evidence="7">
    <location>
        <begin position="24"/>
        <end position="47"/>
    </location>
</feature>
<evidence type="ECO:0000313" key="10">
    <source>
        <dbReference type="RefSeq" id="XP_031567356.1"/>
    </source>
</evidence>
<reference evidence="10" key="1">
    <citation type="submission" date="2025-08" db="UniProtKB">
        <authorList>
            <consortium name="RefSeq"/>
        </authorList>
    </citation>
    <scope>IDENTIFICATION</scope>
    <source>
        <tissue evidence="10">Tentacle</tissue>
    </source>
</reference>
<keyword evidence="4" id="KW-0732">Signal</keyword>
<organism evidence="9 10">
    <name type="scientific">Actinia tenebrosa</name>
    <name type="common">Australian red waratah sea anemone</name>
    <dbReference type="NCBI Taxonomy" id="6105"/>
    <lineage>
        <taxon>Eukaryota</taxon>
        <taxon>Metazoa</taxon>
        <taxon>Cnidaria</taxon>
        <taxon>Anthozoa</taxon>
        <taxon>Hexacorallia</taxon>
        <taxon>Actiniaria</taxon>
        <taxon>Actiniidae</taxon>
        <taxon>Actinia</taxon>
    </lineage>
</organism>
<dbReference type="KEGG" id="aten:116302266"/>
<gene>
    <name evidence="10" type="primary">LOC116302266</name>
</gene>
<keyword evidence="2" id="KW-0597">Phosphoprotein</keyword>
<feature type="transmembrane region" description="Helical" evidence="7">
    <location>
        <begin position="135"/>
        <end position="154"/>
    </location>
</feature>
<feature type="domain" description="Proline-rich transmembrane protein 3/4" evidence="8">
    <location>
        <begin position="26"/>
        <end position="277"/>
    </location>
</feature>
<sequence>MLFKWNQSRNGLQPSSSGEQLGKFIFYGLGTVFILTALYGIVSMLRLRHTSGHKKVVHIINFSLLSVFGFSRGLFLVIDGYHYRKMLPPIAVKLLWGVGHPCIITPYSLLFLVLKNALSMRQRFKTWYTTKNITMTALSYFMFVGIAEMTVAFIPSLKVLTFLCQLLYLLFTLLLLLFYGFVARVLCKKKRSVKTGMNEFRRRKSEGTVFQSMLVVCNMVIVGGFLLCISQLYGMAGVYGVFSNAYNVAPWPWYAFNTAQRVFELYMAILLLWILSSSSKVSSTDSNQNTSSLNDRSVEQHSTGDIIVKRHLNRENFCRKGVTTELSFPGSTMPEIHT</sequence>
<evidence type="ECO:0000256" key="1">
    <source>
        <dbReference type="ARBA" id="ARBA00004141"/>
    </source>
</evidence>
<dbReference type="Proteomes" id="UP000515163">
    <property type="component" value="Unplaced"/>
</dbReference>
<dbReference type="PANTHER" id="PTHR35578">
    <property type="entry name" value="PROLINE-RICH TRANSMEMBRANE PROTEIN 4-RELATED"/>
    <property type="match status" value="1"/>
</dbReference>
<dbReference type="PANTHER" id="PTHR35578:SF6">
    <property type="entry name" value="PROLINE-RICH TRANSMEMBRANE PROTEIN 4"/>
    <property type="match status" value="1"/>
</dbReference>
<dbReference type="OrthoDB" id="10066605at2759"/>
<keyword evidence="3 7" id="KW-0812">Transmembrane</keyword>
<dbReference type="InterPro" id="IPR059081">
    <property type="entry name" value="PRRT3-4"/>
</dbReference>
<protein>
    <submittedName>
        <fullName evidence="10">Uncharacterized protein LOC116302266</fullName>
    </submittedName>
</protein>
<feature type="transmembrane region" description="Helical" evidence="7">
    <location>
        <begin position="166"/>
        <end position="187"/>
    </location>
</feature>
<dbReference type="RefSeq" id="XP_031567356.1">
    <property type="nucleotide sequence ID" value="XM_031711496.1"/>
</dbReference>
<keyword evidence="9" id="KW-1185">Reference proteome</keyword>
<evidence type="ECO:0000256" key="4">
    <source>
        <dbReference type="ARBA" id="ARBA00022729"/>
    </source>
</evidence>
<feature type="transmembrane region" description="Helical" evidence="7">
    <location>
        <begin position="59"/>
        <end position="78"/>
    </location>
</feature>
<comment type="subcellular location">
    <subcellularLocation>
        <location evidence="1">Membrane</location>
        <topology evidence="1">Multi-pass membrane protein</topology>
    </subcellularLocation>
</comment>
<proteinExistence type="predicted"/>
<evidence type="ECO:0000256" key="3">
    <source>
        <dbReference type="ARBA" id="ARBA00022692"/>
    </source>
</evidence>
<keyword evidence="6 7" id="KW-0472">Membrane</keyword>
<keyword evidence="5 7" id="KW-1133">Transmembrane helix</keyword>